<dbReference type="InterPro" id="IPR010096">
    <property type="entry name" value="NADH-Q_OxRdtase_suN/2"/>
</dbReference>
<dbReference type="NCBIfam" id="TIGR01770">
    <property type="entry name" value="NDH_I_N"/>
    <property type="match status" value="1"/>
</dbReference>
<feature type="transmembrane region" description="Helical" evidence="5">
    <location>
        <begin position="201"/>
        <end position="225"/>
    </location>
</feature>
<comment type="similarity">
    <text evidence="5">Belongs to the complex I subunit 2 family.</text>
</comment>
<dbReference type="Proteomes" id="UP000276223">
    <property type="component" value="Unassembled WGS sequence"/>
</dbReference>
<comment type="caution">
    <text evidence="8">The sequence shown here is derived from an EMBL/GenBank/DDBJ whole genome shotgun (WGS) entry which is preliminary data.</text>
</comment>
<dbReference type="EMBL" id="RJVA01000013">
    <property type="protein sequence ID" value="ROQ90935.1"/>
    <property type="molecule type" value="Genomic_DNA"/>
</dbReference>
<keyword evidence="4 5" id="KW-0472">Membrane</keyword>
<dbReference type="GO" id="GO:0042773">
    <property type="term" value="P:ATP synthesis coupled electron transport"/>
    <property type="evidence" value="ECO:0007669"/>
    <property type="project" value="InterPro"/>
</dbReference>
<feature type="transmembrane region" description="Helical" evidence="5">
    <location>
        <begin position="12"/>
        <end position="33"/>
    </location>
</feature>
<comment type="subcellular location">
    <subcellularLocation>
        <location evidence="5">Cell membrane</location>
        <topology evidence="5">Multi-pass membrane protein</topology>
    </subcellularLocation>
    <subcellularLocation>
        <location evidence="1">Endomembrane system</location>
        <topology evidence="1">Multi-pass membrane protein</topology>
    </subcellularLocation>
    <subcellularLocation>
        <location evidence="6">Membrane</location>
        <topology evidence="6">Multi-pass membrane protein</topology>
    </subcellularLocation>
</comment>
<feature type="transmembrane region" description="Helical" evidence="5">
    <location>
        <begin position="376"/>
        <end position="399"/>
    </location>
</feature>
<feature type="transmembrane region" description="Helical" evidence="5">
    <location>
        <begin position="451"/>
        <end position="475"/>
    </location>
</feature>
<keyword evidence="3 5" id="KW-1133">Transmembrane helix</keyword>
<evidence type="ECO:0000313" key="9">
    <source>
        <dbReference type="Proteomes" id="UP000276223"/>
    </source>
</evidence>
<feature type="transmembrane region" description="Helical" evidence="5">
    <location>
        <begin position="116"/>
        <end position="141"/>
    </location>
</feature>
<evidence type="ECO:0000256" key="1">
    <source>
        <dbReference type="ARBA" id="ARBA00004127"/>
    </source>
</evidence>
<dbReference type="AlphaFoldDB" id="A0A3N1UI49"/>
<comment type="subunit">
    <text evidence="5">NDH-1 is composed of 14 different subunits. Subunits NuoA, H, J, K, L, M, N constitute the membrane sector of the complex.</text>
</comment>
<comment type="function">
    <text evidence="5">NDH-1 shuttles electrons from NADH, via FMN and iron-sulfur (Fe-S) centers, to quinones in the respiratory chain. The immediate electron acceptor for the enzyme in this species is believed to be ubiquinone. Couples the redox reaction to proton translocation (for every two electrons transferred, four hydrogen ions are translocated across the cytoplasmic membrane), and thus conserves the redox energy in a proton gradient.</text>
</comment>
<feature type="transmembrane region" description="Helical" evidence="5">
    <location>
        <begin position="278"/>
        <end position="300"/>
    </location>
</feature>
<protein>
    <recommendedName>
        <fullName evidence="5">NADH-quinone oxidoreductase subunit N</fullName>
        <ecNumber evidence="5">7.1.1.-</ecNumber>
    </recommendedName>
    <alternativeName>
        <fullName evidence="5">NADH dehydrogenase I subunit N</fullName>
    </alternativeName>
    <alternativeName>
        <fullName evidence="5">NDH-1 subunit N</fullName>
    </alternativeName>
</protein>
<feature type="transmembrane region" description="Helical" evidence="5">
    <location>
        <begin position="306"/>
        <end position="326"/>
    </location>
</feature>
<dbReference type="GO" id="GO:0008137">
    <property type="term" value="F:NADH dehydrogenase (ubiquinone) activity"/>
    <property type="evidence" value="ECO:0007669"/>
    <property type="project" value="InterPro"/>
</dbReference>
<reference evidence="8 9" key="1">
    <citation type="submission" date="2018-11" db="EMBL/GenBank/DDBJ databases">
        <title>Genomic Encyclopedia of Type Strains, Phase IV (KMG-IV): sequencing the most valuable type-strain genomes for metagenomic binning, comparative biology and taxonomic classification.</title>
        <authorList>
            <person name="Goeker M."/>
        </authorList>
    </citation>
    <scope>NUCLEOTIDE SEQUENCE [LARGE SCALE GENOMIC DNA]</scope>
    <source>
        <strain evidence="8 9">DSM 22027</strain>
    </source>
</reference>
<dbReference type="GO" id="GO:0050136">
    <property type="term" value="F:NADH dehydrogenase (quinone) (non-electrogenic) activity"/>
    <property type="evidence" value="ECO:0007669"/>
    <property type="project" value="UniProtKB-UniRule"/>
</dbReference>
<feature type="domain" description="NADH:quinone oxidoreductase/Mrp antiporter transmembrane" evidence="7">
    <location>
        <begin position="131"/>
        <end position="425"/>
    </location>
</feature>
<name>A0A3N1UI49_9BACT</name>
<dbReference type="PANTHER" id="PTHR22773">
    <property type="entry name" value="NADH DEHYDROGENASE"/>
    <property type="match status" value="1"/>
</dbReference>
<evidence type="ECO:0000256" key="3">
    <source>
        <dbReference type="ARBA" id="ARBA00022989"/>
    </source>
</evidence>
<feature type="transmembrane region" description="Helical" evidence="5">
    <location>
        <begin position="245"/>
        <end position="266"/>
    </location>
</feature>
<dbReference type="GO" id="GO:0005886">
    <property type="term" value="C:plasma membrane"/>
    <property type="evidence" value="ECO:0007669"/>
    <property type="project" value="UniProtKB-SubCell"/>
</dbReference>
<keyword evidence="5" id="KW-0874">Quinone</keyword>
<evidence type="ECO:0000256" key="4">
    <source>
        <dbReference type="ARBA" id="ARBA00023136"/>
    </source>
</evidence>
<evidence type="ECO:0000256" key="6">
    <source>
        <dbReference type="RuleBase" id="RU000320"/>
    </source>
</evidence>
<keyword evidence="5" id="KW-0813">Transport</keyword>
<evidence type="ECO:0000256" key="2">
    <source>
        <dbReference type="ARBA" id="ARBA00022692"/>
    </source>
</evidence>
<evidence type="ECO:0000256" key="5">
    <source>
        <dbReference type="HAMAP-Rule" id="MF_00445"/>
    </source>
</evidence>
<dbReference type="Pfam" id="PF00361">
    <property type="entry name" value="Proton_antipo_M"/>
    <property type="match status" value="1"/>
</dbReference>
<dbReference type="EC" id="7.1.1.-" evidence="5"/>
<gene>
    <name evidence="5" type="primary">nuoN</name>
    <name evidence="8" type="ORF">EDC27_2204</name>
</gene>
<feature type="transmembrane region" description="Helical" evidence="5">
    <location>
        <begin position="40"/>
        <end position="57"/>
    </location>
</feature>
<organism evidence="8 9">
    <name type="scientific">Desulfosoma caldarium</name>
    <dbReference type="NCBI Taxonomy" id="610254"/>
    <lineage>
        <taxon>Bacteria</taxon>
        <taxon>Pseudomonadati</taxon>
        <taxon>Thermodesulfobacteriota</taxon>
        <taxon>Syntrophobacteria</taxon>
        <taxon>Syntrophobacterales</taxon>
        <taxon>Syntrophobacteraceae</taxon>
        <taxon>Desulfosoma</taxon>
    </lineage>
</organism>
<feature type="transmembrane region" description="Helical" evidence="5">
    <location>
        <begin position="411"/>
        <end position="431"/>
    </location>
</feature>
<dbReference type="OrthoDB" id="9805769at2"/>
<proteinExistence type="inferred from homology"/>
<evidence type="ECO:0000259" key="7">
    <source>
        <dbReference type="Pfam" id="PF00361"/>
    </source>
</evidence>
<keyword evidence="5" id="KW-1003">Cell membrane</keyword>
<keyword evidence="5" id="KW-0520">NAD</keyword>
<evidence type="ECO:0000313" key="8">
    <source>
        <dbReference type="EMBL" id="ROQ90935.1"/>
    </source>
</evidence>
<accession>A0A3N1UI49</accession>
<feature type="transmembrane region" description="Helical" evidence="5">
    <location>
        <begin position="84"/>
        <end position="104"/>
    </location>
</feature>
<feature type="transmembrane region" description="Helical" evidence="5">
    <location>
        <begin position="333"/>
        <end position="356"/>
    </location>
</feature>
<keyword evidence="9" id="KW-1185">Reference proteome</keyword>
<keyword evidence="5" id="KW-1278">Translocase</keyword>
<keyword evidence="5" id="KW-0830">Ubiquinone</keyword>
<dbReference type="GO" id="GO:0012505">
    <property type="term" value="C:endomembrane system"/>
    <property type="evidence" value="ECO:0007669"/>
    <property type="project" value="UniProtKB-SubCell"/>
</dbReference>
<dbReference type="GO" id="GO:0048038">
    <property type="term" value="F:quinone binding"/>
    <property type="evidence" value="ECO:0007669"/>
    <property type="project" value="UniProtKB-KW"/>
</dbReference>
<keyword evidence="2 5" id="KW-0812">Transmembrane</keyword>
<dbReference type="InterPro" id="IPR001750">
    <property type="entry name" value="ND/Mrp_TM"/>
</dbReference>
<comment type="catalytic activity">
    <reaction evidence="5">
        <text>a quinone + NADH + 5 H(+)(in) = a quinol + NAD(+) + 4 H(+)(out)</text>
        <dbReference type="Rhea" id="RHEA:57888"/>
        <dbReference type="ChEBI" id="CHEBI:15378"/>
        <dbReference type="ChEBI" id="CHEBI:24646"/>
        <dbReference type="ChEBI" id="CHEBI:57540"/>
        <dbReference type="ChEBI" id="CHEBI:57945"/>
        <dbReference type="ChEBI" id="CHEBI:132124"/>
    </reaction>
</comment>
<dbReference type="HAMAP" id="MF_00445">
    <property type="entry name" value="NDH1_NuoN_1"/>
    <property type="match status" value="1"/>
</dbReference>
<feature type="transmembrane region" description="Helical" evidence="5">
    <location>
        <begin position="168"/>
        <end position="189"/>
    </location>
</feature>
<sequence>MEQVMSSISLSAIAPELVLVACGLIVLMIQAVVGRKYPDSFAYVSLLGVAAALVLVWKQPGPFEARIIEYFFMDMWVVDNFSRFFKIIFLLGTGLTVLISIKYLHNEAMQHSEYYALMLMCTVGMMVMASASELITIFLGVELMSISLYALTGYTRTRMLANEAAIKYFILGSFASAFLIYGIALIYGTTGTSQIPAIAEFLAKAGSGASVLVMGMALILIGFAFKTAAVPFHMWAPDVYEGAPAPVTGFMSAGPKAAAFAAFVRIFMEALPGLQTDWVMVIWILAALTMTVGNVIALVQENIKRMLAYSSIAHAGYVLVAFLAAGELGLTSILYYMLVYTFMNLGAFAVITMLAGAGESRVRVDDYRGVGYKHPVAALAMSLFLFSLAGIPPTGGFLGKFYIFSAAVKQGFIWLAIIGVLNSVVSVYYYLRVTVAMYMQPAAQPEDVPAATALSPALIIAVCISAYGVLTLGLFPSSYVAIVKASFLSFL</sequence>